<name>A0A557ZZ16_9PSEU</name>
<evidence type="ECO:0000313" key="2">
    <source>
        <dbReference type="EMBL" id="TVT17244.1"/>
    </source>
</evidence>
<dbReference type="InterPro" id="IPR029057">
    <property type="entry name" value="PRTase-like"/>
</dbReference>
<organism evidence="2 3">
    <name type="scientific">Amycolatopsis acidiphila</name>
    <dbReference type="NCBI Taxonomy" id="715473"/>
    <lineage>
        <taxon>Bacteria</taxon>
        <taxon>Bacillati</taxon>
        <taxon>Actinomycetota</taxon>
        <taxon>Actinomycetes</taxon>
        <taxon>Pseudonocardiales</taxon>
        <taxon>Pseudonocardiaceae</taxon>
        <taxon>Amycolatopsis</taxon>
    </lineage>
</organism>
<dbReference type="EMBL" id="VJZA01000083">
    <property type="protein sequence ID" value="TVT17244.1"/>
    <property type="molecule type" value="Genomic_DNA"/>
</dbReference>
<dbReference type="InterPro" id="IPR000836">
    <property type="entry name" value="PRTase_dom"/>
</dbReference>
<comment type="caution">
    <text evidence="2">The sequence shown here is derived from an EMBL/GenBank/DDBJ whole genome shotgun (WGS) entry which is preliminary data.</text>
</comment>
<reference evidence="2 3" key="1">
    <citation type="submission" date="2019-07" db="EMBL/GenBank/DDBJ databases">
        <title>New species of Amycolatopsis and Streptomyces.</title>
        <authorList>
            <person name="Duangmal K."/>
            <person name="Teo W.F.A."/>
            <person name="Lipun K."/>
        </authorList>
    </citation>
    <scope>NUCLEOTIDE SEQUENCE [LARGE SCALE GENOMIC DNA]</scope>
    <source>
        <strain evidence="2 3">JCM 30562</strain>
    </source>
</reference>
<keyword evidence="3" id="KW-1185">Reference proteome</keyword>
<proteinExistence type="predicted"/>
<dbReference type="Pfam" id="PF00156">
    <property type="entry name" value="Pribosyltran"/>
    <property type="match status" value="1"/>
</dbReference>
<dbReference type="SUPFAM" id="SSF53271">
    <property type="entry name" value="PRTase-like"/>
    <property type="match status" value="1"/>
</dbReference>
<dbReference type="Gene3D" id="3.40.50.2020">
    <property type="match status" value="1"/>
</dbReference>
<keyword evidence="2" id="KW-0808">Transferase</keyword>
<dbReference type="GO" id="GO:0016757">
    <property type="term" value="F:glycosyltransferase activity"/>
    <property type="evidence" value="ECO:0007669"/>
    <property type="project" value="UniProtKB-KW"/>
</dbReference>
<gene>
    <name evidence="2" type="ORF">FNH06_32090</name>
</gene>
<dbReference type="OrthoDB" id="9810066at2"/>
<evidence type="ECO:0000259" key="1">
    <source>
        <dbReference type="Pfam" id="PF00156"/>
    </source>
</evidence>
<accession>A0A557ZZ16</accession>
<dbReference type="Gene3D" id="3.30.1310.20">
    <property type="entry name" value="PRTase-like"/>
    <property type="match status" value="1"/>
</dbReference>
<feature type="domain" description="Phosphoribosyltransferase" evidence="1">
    <location>
        <begin position="11"/>
        <end position="162"/>
    </location>
</feature>
<dbReference type="AlphaFoldDB" id="A0A557ZZ16"/>
<dbReference type="CDD" id="cd06223">
    <property type="entry name" value="PRTases_typeI"/>
    <property type="match status" value="1"/>
</dbReference>
<keyword evidence="2" id="KW-0328">Glycosyltransferase</keyword>
<evidence type="ECO:0000313" key="3">
    <source>
        <dbReference type="Proteomes" id="UP000318578"/>
    </source>
</evidence>
<dbReference type="RefSeq" id="WP_144643665.1">
    <property type="nucleotide sequence ID" value="NZ_BNAX01000004.1"/>
</dbReference>
<protein>
    <submittedName>
        <fullName evidence="2">Phosphoribosyltransferase</fullName>
    </submittedName>
</protein>
<sequence>MVVDNRTTAGQELAARLADVRGERPLVLGLPRGGVLVAAPIATALHAPLDVVLVRKIGDPGSPELALGAVGEDAVVVGGNSLDPEIFARVLETEQLRLARRALRYRAVRPAVPVSGRTVVLADDGIATGASIRAAIRVLRSRGAARIILAVPVAAPEALAELTPLVDRVECLLAPNRMQAVSRWYADFREVDDREVLRVLQENAGVPA</sequence>
<dbReference type="Proteomes" id="UP000318578">
    <property type="component" value="Unassembled WGS sequence"/>
</dbReference>